<accession>A0A073J228</accession>
<dbReference type="RefSeq" id="WP_037977090.1">
    <property type="nucleotide sequence ID" value="NZ_CAMETI010000037.1"/>
</dbReference>
<feature type="signal peptide" evidence="1">
    <location>
        <begin position="1"/>
        <end position="22"/>
    </location>
</feature>
<evidence type="ECO:0000313" key="3">
    <source>
        <dbReference type="EMBL" id="KEJ91762.1"/>
    </source>
</evidence>
<organism evidence="3 4">
    <name type="scientific">Synergistes jonesii</name>
    <dbReference type="NCBI Taxonomy" id="2754"/>
    <lineage>
        <taxon>Bacteria</taxon>
        <taxon>Thermotogati</taxon>
        <taxon>Synergistota</taxon>
        <taxon>Synergistia</taxon>
        <taxon>Synergistales</taxon>
        <taxon>Synergistaceae</taxon>
        <taxon>Synergistes</taxon>
    </lineage>
</organism>
<dbReference type="GeneID" id="90984042"/>
<reference evidence="3 4" key="1">
    <citation type="submission" date="2014-04" db="EMBL/GenBank/DDBJ databases">
        <title>Draft Genome Sequence of Synergistes jonesii.</title>
        <authorList>
            <person name="Coil D.A."/>
            <person name="Eisen J.A."/>
            <person name="Holland-Moritz H.E."/>
        </authorList>
    </citation>
    <scope>NUCLEOTIDE SEQUENCE [LARGE SCALE GENOMIC DNA]</scope>
    <source>
        <strain evidence="3 4">78-1</strain>
    </source>
</reference>
<keyword evidence="4" id="KW-1185">Reference proteome</keyword>
<dbReference type="Proteomes" id="UP000027665">
    <property type="component" value="Unassembled WGS sequence"/>
</dbReference>
<dbReference type="SUPFAM" id="SSF56935">
    <property type="entry name" value="Porins"/>
    <property type="match status" value="1"/>
</dbReference>
<dbReference type="PANTHER" id="PTHR43308">
    <property type="entry name" value="OUTER MEMBRANE PROTEIN ALPHA-RELATED"/>
    <property type="match status" value="1"/>
</dbReference>
<dbReference type="eggNOG" id="COG3203">
    <property type="taxonomic scope" value="Bacteria"/>
</dbReference>
<dbReference type="InterPro" id="IPR001119">
    <property type="entry name" value="SLH_dom"/>
</dbReference>
<name>A0A073J228_9BACT</name>
<comment type="caution">
    <text evidence="3">The sequence shown here is derived from an EMBL/GenBank/DDBJ whole genome shotgun (WGS) entry which is preliminary data.</text>
</comment>
<dbReference type="STRING" id="2754.EH55_07255"/>
<evidence type="ECO:0000259" key="2">
    <source>
        <dbReference type="PROSITE" id="PS51272"/>
    </source>
</evidence>
<gene>
    <name evidence="3" type="ORF">EH55_07255</name>
</gene>
<keyword evidence="1" id="KW-0732">Signal</keyword>
<feature type="domain" description="SLH" evidence="2">
    <location>
        <begin position="23"/>
        <end position="86"/>
    </location>
</feature>
<dbReference type="InterPro" id="IPR051465">
    <property type="entry name" value="Cell_Envelope_Struct_Comp"/>
</dbReference>
<proteinExistence type="predicted"/>
<dbReference type="Pfam" id="PF00395">
    <property type="entry name" value="SLH"/>
    <property type="match status" value="1"/>
</dbReference>
<dbReference type="OrthoDB" id="185675at2"/>
<dbReference type="AlphaFoldDB" id="A0A073J228"/>
<dbReference type="PANTHER" id="PTHR43308:SF1">
    <property type="entry name" value="OUTER MEMBRANE PROTEIN ALPHA"/>
    <property type="match status" value="1"/>
</dbReference>
<dbReference type="PROSITE" id="PS51272">
    <property type="entry name" value="SLH"/>
    <property type="match status" value="1"/>
</dbReference>
<evidence type="ECO:0000256" key="1">
    <source>
        <dbReference type="SAM" id="SignalP"/>
    </source>
</evidence>
<protein>
    <recommendedName>
        <fullName evidence="2">SLH domain-containing protein</fullName>
    </recommendedName>
</protein>
<feature type="chain" id="PRO_5001690234" description="SLH domain-containing protein" evidence="1">
    <location>
        <begin position="23"/>
        <end position="516"/>
    </location>
</feature>
<dbReference type="EMBL" id="JMKI01000037">
    <property type="protein sequence ID" value="KEJ91762.1"/>
    <property type="molecule type" value="Genomic_DNA"/>
</dbReference>
<sequence length="516" mass="57934">MKKFMAVLAMVAVVAFAAPALAATNPFMDVPQGHWAYDAVGLLASRGIVSGYPDGSYKGAQPATRYEMASIVARALVSVDADKASKQDLELLKKLVMEFKDELDALGVKVDQIDKRVAVLEDGVGGWKIRGNFRFDAKFATDTDDGQYYYNESGLKNDFEKERFRLFLTKTIDENTYFYAQYRTGADASGAPAARGGRGDLQNMRWSHLFVNTKLPYDIELRVGRFAVDFEDENGLYTDNDAIFGDFRTDGFMLSKKWNTFKATAIVGRNDNFGDDYIGVSDGTVGSFMSYILDLNWQPNEKFTLGGTGYWFDDDSTGLDVDLSVKTYGVYAGYKFTPAVELKGIYYWQDLGEAVPTYTGALAGVTEDSPRAWKAILDIKQDLLKFTSLWIEYSQQDNTFLGLTNRYSIGGGAYDYVGRNMNWTDPFGTSKWWFVKAEQKWNDKWSSFVRFANVDYDTFGLDDATEWGLGIGYQYTPAIYFELAYDQVDHGNEDLIGFGGAVGKDHVVRFRTNVSF</sequence>
<evidence type="ECO:0000313" key="4">
    <source>
        <dbReference type="Proteomes" id="UP000027665"/>
    </source>
</evidence>